<dbReference type="InterPro" id="IPR013324">
    <property type="entry name" value="RNA_pol_sigma_r3/r4-like"/>
</dbReference>
<keyword evidence="3" id="KW-0731">Sigma factor</keyword>
<evidence type="ECO:0000256" key="2">
    <source>
        <dbReference type="ARBA" id="ARBA00023015"/>
    </source>
</evidence>
<dbReference type="InterPro" id="IPR039425">
    <property type="entry name" value="RNA_pol_sigma-70-like"/>
</dbReference>
<dbReference type="STRING" id="477680.SAMN05421788_10593"/>
<dbReference type="GO" id="GO:0016987">
    <property type="term" value="F:sigma factor activity"/>
    <property type="evidence" value="ECO:0007669"/>
    <property type="project" value="UniProtKB-KW"/>
</dbReference>
<evidence type="ECO:0000313" key="8">
    <source>
        <dbReference type="Proteomes" id="UP000186917"/>
    </source>
</evidence>
<dbReference type="InterPro" id="IPR007627">
    <property type="entry name" value="RNA_pol_sigma70_r2"/>
</dbReference>
<sequence length="180" mass="20830">MMQAINDTHLLEDFKRGNVQAFEQVFTCYYSTLKTAAFLLLDDEQDAEDIVQQLFEDIWTKELYKNIDISVKAYLHTAVRNKCLNFLEKRKVYERQKNNYAENLPVEGVVDSTGDAGLPDHMHNALKELPPQRQAAFKLVYMEERSYKDAAGEMGISVNSLKTHLKMGLRFLRNALEKAY</sequence>
<dbReference type="Gene3D" id="1.10.10.10">
    <property type="entry name" value="Winged helix-like DNA-binding domain superfamily/Winged helix DNA-binding domain"/>
    <property type="match status" value="1"/>
</dbReference>
<evidence type="ECO:0000256" key="4">
    <source>
        <dbReference type="ARBA" id="ARBA00023163"/>
    </source>
</evidence>
<keyword evidence="4" id="KW-0804">Transcription</keyword>
<dbReference type="AlphaFoldDB" id="A0A1N7QE53"/>
<dbReference type="OrthoDB" id="653814at2"/>
<feature type="domain" description="RNA polymerase sigma factor 70 region 4 type 2" evidence="6">
    <location>
        <begin position="123"/>
        <end position="172"/>
    </location>
</feature>
<dbReference type="InterPro" id="IPR014284">
    <property type="entry name" value="RNA_pol_sigma-70_dom"/>
</dbReference>
<dbReference type="PANTHER" id="PTHR43133:SF46">
    <property type="entry name" value="RNA POLYMERASE SIGMA-70 FACTOR ECF SUBFAMILY"/>
    <property type="match status" value="1"/>
</dbReference>
<evidence type="ECO:0000256" key="3">
    <source>
        <dbReference type="ARBA" id="ARBA00023082"/>
    </source>
</evidence>
<feature type="domain" description="RNA polymerase sigma-70 region 2" evidence="5">
    <location>
        <begin position="26"/>
        <end position="91"/>
    </location>
</feature>
<dbReference type="Proteomes" id="UP000186917">
    <property type="component" value="Unassembled WGS sequence"/>
</dbReference>
<keyword evidence="2" id="KW-0805">Transcription regulation</keyword>
<dbReference type="Pfam" id="PF04542">
    <property type="entry name" value="Sigma70_r2"/>
    <property type="match status" value="1"/>
</dbReference>
<dbReference type="RefSeq" id="WP_076379945.1">
    <property type="nucleotide sequence ID" value="NZ_AP017422.1"/>
</dbReference>
<comment type="similarity">
    <text evidence="1">Belongs to the sigma-70 factor family. ECF subfamily.</text>
</comment>
<dbReference type="InterPro" id="IPR013325">
    <property type="entry name" value="RNA_pol_sigma_r2"/>
</dbReference>
<name>A0A1N7QE53_9BACT</name>
<proteinExistence type="inferred from homology"/>
<dbReference type="EMBL" id="FTOR01000005">
    <property type="protein sequence ID" value="SIT21039.1"/>
    <property type="molecule type" value="Genomic_DNA"/>
</dbReference>
<evidence type="ECO:0000259" key="5">
    <source>
        <dbReference type="Pfam" id="PF04542"/>
    </source>
</evidence>
<dbReference type="NCBIfam" id="TIGR02937">
    <property type="entry name" value="sigma70-ECF"/>
    <property type="match status" value="1"/>
</dbReference>
<gene>
    <name evidence="7" type="ORF">SAMN05421788_10593</name>
</gene>
<dbReference type="SUPFAM" id="SSF88659">
    <property type="entry name" value="Sigma3 and sigma4 domains of RNA polymerase sigma factors"/>
    <property type="match status" value="1"/>
</dbReference>
<dbReference type="GO" id="GO:0003677">
    <property type="term" value="F:DNA binding"/>
    <property type="evidence" value="ECO:0007669"/>
    <property type="project" value="InterPro"/>
</dbReference>
<dbReference type="Gene3D" id="1.10.1740.10">
    <property type="match status" value="1"/>
</dbReference>
<evidence type="ECO:0000256" key="1">
    <source>
        <dbReference type="ARBA" id="ARBA00010641"/>
    </source>
</evidence>
<dbReference type="Pfam" id="PF08281">
    <property type="entry name" value="Sigma70_r4_2"/>
    <property type="match status" value="1"/>
</dbReference>
<accession>A0A1N7QE53</accession>
<evidence type="ECO:0000259" key="6">
    <source>
        <dbReference type="Pfam" id="PF08281"/>
    </source>
</evidence>
<dbReference type="GO" id="GO:0006352">
    <property type="term" value="P:DNA-templated transcription initiation"/>
    <property type="evidence" value="ECO:0007669"/>
    <property type="project" value="InterPro"/>
</dbReference>
<dbReference type="PANTHER" id="PTHR43133">
    <property type="entry name" value="RNA POLYMERASE ECF-TYPE SIGMA FACTO"/>
    <property type="match status" value="1"/>
</dbReference>
<dbReference type="SUPFAM" id="SSF88946">
    <property type="entry name" value="Sigma2 domain of RNA polymerase sigma factors"/>
    <property type="match status" value="1"/>
</dbReference>
<dbReference type="InterPro" id="IPR036388">
    <property type="entry name" value="WH-like_DNA-bd_sf"/>
</dbReference>
<organism evidence="7 8">
    <name type="scientific">Filimonas lacunae</name>
    <dbReference type="NCBI Taxonomy" id="477680"/>
    <lineage>
        <taxon>Bacteria</taxon>
        <taxon>Pseudomonadati</taxon>
        <taxon>Bacteroidota</taxon>
        <taxon>Chitinophagia</taxon>
        <taxon>Chitinophagales</taxon>
        <taxon>Chitinophagaceae</taxon>
        <taxon>Filimonas</taxon>
    </lineage>
</organism>
<reference evidence="8" key="1">
    <citation type="submission" date="2017-01" db="EMBL/GenBank/DDBJ databases">
        <authorList>
            <person name="Varghese N."/>
            <person name="Submissions S."/>
        </authorList>
    </citation>
    <scope>NUCLEOTIDE SEQUENCE [LARGE SCALE GENOMIC DNA]</scope>
    <source>
        <strain evidence="8">DSM 21054</strain>
    </source>
</reference>
<evidence type="ECO:0000313" key="7">
    <source>
        <dbReference type="EMBL" id="SIT21039.1"/>
    </source>
</evidence>
<protein>
    <submittedName>
        <fullName evidence="7">RNA polymerase sigma-70 factor, ECF subfamily</fullName>
    </submittedName>
</protein>
<dbReference type="InterPro" id="IPR013249">
    <property type="entry name" value="RNA_pol_sigma70_r4_t2"/>
</dbReference>
<keyword evidence="8" id="KW-1185">Reference proteome</keyword>